<accession>A0AAE3D2L7</accession>
<name>A0AAE3D2L7_9HYPH</name>
<evidence type="ECO:0000313" key="5">
    <source>
        <dbReference type="Proteomes" id="UP001196509"/>
    </source>
</evidence>
<evidence type="ECO:0000256" key="2">
    <source>
        <dbReference type="SAM" id="Coils"/>
    </source>
</evidence>
<dbReference type="GO" id="GO:0015562">
    <property type="term" value="F:efflux transmembrane transporter activity"/>
    <property type="evidence" value="ECO:0007669"/>
    <property type="project" value="TreeGrafter"/>
</dbReference>
<gene>
    <name evidence="4" type="ORF">K1W69_22200</name>
</gene>
<evidence type="ECO:0000313" key="4">
    <source>
        <dbReference type="EMBL" id="MBW8639924.1"/>
    </source>
</evidence>
<feature type="chain" id="PRO_5042014812" evidence="3">
    <location>
        <begin position="21"/>
        <end position="330"/>
    </location>
</feature>
<dbReference type="GO" id="GO:1990281">
    <property type="term" value="C:efflux pump complex"/>
    <property type="evidence" value="ECO:0007669"/>
    <property type="project" value="TreeGrafter"/>
</dbReference>
<keyword evidence="3" id="KW-0732">Signal</keyword>
<dbReference type="Gene3D" id="2.40.50.100">
    <property type="match status" value="1"/>
</dbReference>
<feature type="signal peptide" evidence="3">
    <location>
        <begin position="1"/>
        <end position="20"/>
    </location>
</feature>
<dbReference type="Gene3D" id="2.40.420.20">
    <property type="match status" value="1"/>
</dbReference>
<dbReference type="Proteomes" id="UP001196509">
    <property type="component" value="Unassembled WGS sequence"/>
</dbReference>
<feature type="coiled-coil region" evidence="2">
    <location>
        <begin position="85"/>
        <end position="143"/>
    </location>
</feature>
<dbReference type="SUPFAM" id="SSF111369">
    <property type="entry name" value="HlyD-like secretion proteins"/>
    <property type="match status" value="1"/>
</dbReference>
<dbReference type="NCBIfam" id="TIGR01730">
    <property type="entry name" value="RND_mfp"/>
    <property type="match status" value="1"/>
</dbReference>
<keyword evidence="2" id="KW-0175">Coiled coil</keyword>
<sequence length="330" mass="35200">MRRPLTALTIAVVFATSASAADFVIEPTTVPVMKSVFGQVQSRDTLPARARIGGTVVEILIDEGDAVQFGDEIANVVDEKIALQLDAINSRQAAIEAQLENARTNVERARKLFERGTVAKTRLDEQQTAFDVLQNQLDAIEADKSVIVQQAKEGTVLAPASGRVLSVPVSQGSVVLAGETIARIAGGGYFLRLSLPERHAAGIKQGDEVTVGARGLTPSDDGEKLTTGHVAKVYPEISDGRVTADVEVDNLGDFFVGERTLVTIPIGSRETLLVPRPALMTRHGMDYVTVLKGDEETEVTVIPGESFTIDGEDFIEILTGLRAGDTVVAP</sequence>
<evidence type="ECO:0000256" key="3">
    <source>
        <dbReference type="SAM" id="SignalP"/>
    </source>
</evidence>
<dbReference type="PANTHER" id="PTHR30469">
    <property type="entry name" value="MULTIDRUG RESISTANCE PROTEIN MDTA"/>
    <property type="match status" value="1"/>
</dbReference>
<protein>
    <submittedName>
        <fullName evidence="4">Efflux RND transporter periplasmic adaptor subunit</fullName>
    </submittedName>
</protein>
<dbReference type="AlphaFoldDB" id="A0AAE3D2L7"/>
<comment type="caution">
    <text evidence="4">The sequence shown here is derived from an EMBL/GenBank/DDBJ whole genome shotgun (WGS) entry which is preliminary data.</text>
</comment>
<comment type="similarity">
    <text evidence="1">Belongs to the membrane fusion protein (MFP) (TC 8.A.1) family.</text>
</comment>
<dbReference type="InterPro" id="IPR006143">
    <property type="entry name" value="RND_pump_MFP"/>
</dbReference>
<proteinExistence type="inferred from homology"/>
<evidence type="ECO:0000256" key="1">
    <source>
        <dbReference type="ARBA" id="ARBA00009477"/>
    </source>
</evidence>
<dbReference type="EMBL" id="JAICBX010000005">
    <property type="protein sequence ID" value="MBW8639924.1"/>
    <property type="molecule type" value="Genomic_DNA"/>
</dbReference>
<dbReference type="Gene3D" id="1.10.287.470">
    <property type="entry name" value="Helix hairpin bin"/>
    <property type="match status" value="1"/>
</dbReference>
<organism evidence="4 5">
    <name type="scientific">Flavimaribacter sediminis</name>
    <dbReference type="NCBI Taxonomy" id="2865987"/>
    <lineage>
        <taxon>Bacteria</taxon>
        <taxon>Pseudomonadati</taxon>
        <taxon>Pseudomonadota</taxon>
        <taxon>Alphaproteobacteria</taxon>
        <taxon>Hyphomicrobiales</taxon>
        <taxon>Rhizobiaceae</taxon>
        <taxon>Flavimaribacter</taxon>
    </lineage>
</organism>
<keyword evidence="5" id="KW-1185">Reference proteome</keyword>
<reference evidence="4" key="1">
    <citation type="submission" date="2021-08" db="EMBL/GenBank/DDBJ databases">
        <title>Hoeflea bacterium WL0058 sp. nov., isolated from the sediment.</title>
        <authorList>
            <person name="Wang L."/>
            <person name="Zhang D."/>
        </authorList>
    </citation>
    <scope>NUCLEOTIDE SEQUENCE</scope>
    <source>
        <strain evidence="4">WL0058</strain>
    </source>
</reference>
<dbReference type="RefSeq" id="WP_220230658.1">
    <property type="nucleotide sequence ID" value="NZ_JAICBX010000005.1"/>
</dbReference>